<evidence type="ECO:0000256" key="6">
    <source>
        <dbReference type="ARBA" id="ARBA00023015"/>
    </source>
</evidence>
<feature type="domain" description="PAS" evidence="8">
    <location>
        <begin position="642"/>
        <end position="714"/>
    </location>
</feature>
<dbReference type="Gene3D" id="3.30.450.40">
    <property type="match status" value="1"/>
</dbReference>
<dbReference type="SUPFAM" id="SSF55785">
    <property type="entry name" value="PYP-like sensor domain (PAS domain)"/>
    <property type="match status" value="4"/>
</dbReference>
<comment type="caution">
    <text evidence="10">The sequence shown here is derived from an EMBL/GenBank/DDBJ whole genome shotgun (WGS) entry which is preliminary data.</text>
</comment>
<dbReference type="InterPro" id="IPR000700">
    <property type="entry name" value="PAS-assoc_C"/>
</dbReference>
<proteinExistence type="predicted"/>
<dbReference type="InterPro" id="IPR029016">
    <property type="entry name" value="GAF-like_dom_sf"/>
</dbReference>
<dbReference type="InterPro" id="IPR035965">
    <property type="entry name" value="PAS-like_dom_sf"/>
</dbReference>
<accession>A0ABU2FJW2</accession>
<evidence type="ECO:0000259" key="9">
    <source>
        <dbReference type="PROSITE" id="PS50113"/>
    </source>
</evidence>
<dbReference type="Gene3D" id="3.30.450.20">
    <property type="entry name" value="PAS domain"/>
    <property type="match status" value="4"/>
</dbReference>
<feature type="domain" description="PAS" evidence="8">
    <location>
        <begin position="266"/>
        <end position="336"/>
    </location>
</feature>
<dbReference type="PROSITE" id="PS50112">
    <property type="entry name" value="PAS"/>
    <property type="match status" value="2"/>
</dbReference>
<dbReference type="InterPro" id="IPR036388">
    <property type="entry name" value="WH-like_DNA-bd_sf"/>
</dbReference>
<dbReference type="Pfam" id="PF15915">
    <property type="entry name" value="BAT"/>
    <property type="match status" value="1"/>
</dbReference>
<evidence type="ECO:0000313" key="11">
    <source>
        <dbReference type="Proteomes" id="UP001268864"/>
    </source>
</evidence>
<protein>
    <recommendedName>
        <fullName evidence="2">histidine kinase</fullName>
        <ecNumber evidence="2">2.7.13.3</ecNumber>
    </recommendedName>
</protein>
<dbReference type="EC" id="2.7.13.3" evidence="2"/>
<dbReference type="CDD" id="cd00130">
    <property type="entry name" value="PAS"/>
    <property type="match status" value="3"/>
</dbReference>
<dbReference type="InterPro" id="IPR013655">
    <property type="entry name" value="PAS_fold_3"/>
</dbReference>
<dbReference type="Pfam" id="PF08448">
    <property type="entry name" value="PAS_4"/>
    <property type="match status" value="2"/>
</dbReference>
<dbReference type="RefSeq" id="WP_310898888.1">
    <property type="nucleotide sequence ID" value="NZ_JAMQOS010000001.1"/>
</dbReference>
<keyword evidence="11" id="KW-1185">Reference proteome</keyword>
<keyword evidence="4" id="KW-0808">Transferase</keyword>
<feature type="domain" description="PAC" evidence="9">
    <location>
        <begin position="718"/>
        <end position="771"/>
    </location>
</feature>
<dbReference type="SMART" id="SM00086">
    <property type="entry name" value="PAC"/>
    <property type="match status" value="2"/>
</dbReference>
<evidence type="ECO:0000256" key="3">
    <source>
        <dbReference type="ARBA" id="ARBA00022553"/>
    </source>
</evidence>
<evidence type="ECO:0000259" key="8">
    <source>
        <dbReference type="PROSITE" id="PS50112"/>
    </source>
</evidence>
<dbReference type="Gene3D" id="1.10.10.10">
    <property type="entry name" value="Winged helix-like DNA-binding domain superfamily/Winged helix DNA-binding domain"/>
    <property type="match status" value="1"/>
</dbReference>
<feature type="domain" description="PAC" evidence="9">
    <location>
        <begin position="340"/>
        <end position="392"/>
    </location>
</feature>
<dbReference type="Pfam" id="PF08447">
    <property type="entry name" value="PAS_3"/>
    <property type="match status" value="1"/>
</dbReference>
<dbReference type="InterPro" id="IPR013656">
    <property type="entry name" value="PAS_4"/>
</dbReference>
<name>A0ABU2FJW2_9EURY</name>
<dbReference type="InterPro" id="IPR003018">
    <property type="entry name" value="GAF"/>
</dbReference>
<dbReference type="SMART" id="SM00091">
    <property type="entry name" value="PAS"/>
    <property type="match status" value="4"/>
</dbReference>
<dbReference type="SMART" id="SM00065">
    <property type="entry name" value="GAF"/>
    <property type="match status" value="1"/>
</dbReference>
<dbReference type="InterPro" id="IPR001610">
    <property type="entry name" value="PAC"/>
</dbReference>
<organism evidence="10 11">
    <name type="scientific">Haloarcula onubensis</name>
    <dbReference type="NCBI Taxonomy" id="2950539"/>
    <lineage>
        <taxon>Archaea</taxon>
        <taxon>Methanobacteriati</taxon>
        <taxon>Methanobacteriota</taxon>
        <taxon>Stenosarchaea group</taxon>
        <taxon>Halobacteria</taxon>
        <taxon>Halobacteriales</taxon>
        <taxon>Haloarculaceae</taxon>
        <taxon>Haloarcula</taxon>
    </lineage>
</organism>
<evidence type="ECO:0000256" key="1">
    <source>
        <dbReference type="ARBA" id="ARBA00000085"/>
    </source>
</evidence>
<dbReference type="Proteomes" id="UP001268864">
    <property type="component" value="Unassembled WGS sequence"/>
</dbReference>
<keyword evidence="5" id="KW-0418">Kinase</keyword>
<evidence type="ECO:0000256" key="2">
    <source>
        <dbReference type="ARBA" id="ARBA00012438"/>
    </source>
</evidence>
<evidence type="ECO:0000256" key="7">
    <source>
        <dbReference type="ARBA" id="ARBA00023163"/>
    </source>
</evidence>
<evidence type="ECO:0000256" key="5">
    <source>
        <dbReference type="ARBA" id="ARBA00022777"/>
    </source>
</evidence>
<dbReference type="EMBL" id="JAMQOS010000001">
    <property type="protein sequence ID" value="MDS0281050.1"/>
    <property type="molecule type" value="Genomic_DNA"/>
</dbReference>
<dbReference type="SUPFAM" id="SSF55781">
    <property type="entry name" value="GAF domain-like"/>
    <property type="match status" value="1"/>
</dbReference>
<dbReference type="Pfam" id="PF04967">
    <property type="entry name" value="HTH_10"/>
    <property type="match status" value="1"/>
</dbReference>
<gene>
    <name evidence="10" type="ORF">NDI86_02880</name>
</gene>
<dbReference type="Pfam" id="PF00989">
    <property type="entry name" value="PAS"/>
    <property type="match status" value="1"/>
</dbReference>
<dbReference type="PANTHER" id="PTHR43304">
    <property type="entry name" value="PHYTOCHROME-LIKE PROTEIN CPH1"/>
    <property type="match status" value="1"/>
</dbReference>
<keyword evidence="6" id="KW-0805">Transcription regulation</keyword>
<sequence>MTDESTSRELIVGGADVPAPSGAIEVLYVDADAAVREQTRAAMADRRADLSVASVGTVEAALDVAATTPPSCLVVDPVGLADVDPLLSAVDAPVIVYTERDPTELDESLAGAMRTVVEKGPTDRGGFLAEKIVSAVDTPTERSEYALQQALDGVRRQAETGQAVFLVDGGRVRWASTPLVALVGSSDPPATDDIYEQLAALCDDSRDAETVEQFARGPPEPATIRTSEAANERHLLLQRYPLGSRAEASELVLVRDVTQTAGRDARLSMLELLTERAQDGLYTLDERGVIDFCNDSFARNLGYEPAELRGEHAEKTLAPGELEKGQRTIAELLESEADSTTVDLTFQRKDGTEREISIHYTLLYDADGDYTGLMGVTRDITDRIERERELERRKELFDGLVDHFPNGAVLLFDDDCRYTMAGGDELARLELDPDAVVGRRPSEVFPPEHAERLEQVQRAVLAGEKRSFHATVADRHYEVQTIPIRDSEGAVVSGMVLVQNVTERVRRERELEQSNTLLSTLFDALPVGILVEDSDRNVLTANQRFVDLFDLAESPEDLVGLHCLDNAEAVADQFADRAAFLTALERLPDRRERRLDEQLELADGRVFQRSYLPVELPTGPANLWLYRDITDREERQRELEQTTERLELALEGAELGVWDWNVETGDVTFDERWTGMLGYTVSELDHRLETWEELVHPDDFDRVWGAIETHFDGETDIFHCEYRLRTKRGEYRWIRDIGRVVDRDGDDKPLRAVGVHQDVTERKERQRELESQRDELATLAQVHGLIHDVIGALGSAATRSAIEETVCERIVESDLYQFAWIGEREGASTQVRRRTVAGDDDSYLDVVSERSAPEDGGPGTEVIRTGEAQVVHDIETDDRVASWRDAALAREFRSAVVVPLRHDEAIHGVLGVYANRPEAFSQRAVEAFTVLGEMVGFAVTAVQNRQLLSHDRVVEMEFQSSTEDAYPLGVAAKHDCVLRESGSVDLGEEVLAYKTVEGASPAAVLPDLLDHELVPDGRVIRDDGDSGVVELRASGSYQSVLLDVGVRPVDIVADGETVSVTVEAPPDAEPRTVLDTLSEYVPGFELAVKQSRDRQPGTESDDGSLWEELTDRQREVLRAAYLAGYYEWPRDTTAEQLADTLDIASSTLHQHLRRAERNILDELLDM</sequence>
<keyword evidence="3" id="KW-0597">Phosphoprotein</keyword>
<dbReference type="InterPro" id="IPR052162">
    <property type="entry name" value="Sensor_kinase/Photoreceptor"/>
</dbReference>
<keyword evidence="7" id="KW-0804">Transcription</keyword>
<dbReference type="Pfam" id="PF13185">
    <property type="entry name" value="GAF_2"/>
    <property type="match status" value="1"/>
</dbReference>
<dbReference type="InterPro" id="IPR007050">
    <property type="entry name" value="HTH_bacterioopsin"/>
</dbReference>
<reference evidence="10 11" key="1">
    <citation type="submission" date="2022-06" db="EMBL/GenBank/DDBJ databases">
        <title>Halomicroarcula sp. a new haloarchaeum isolate from saline soil.</title>
        <authorList>
            <person name="Strakova D."/>
            <person name="Galisteo C."/>
            <person name="Sanchez-Porro C."/>
            <person name="Ventosa A."/>
        </authorList>
    </citation>
    <scope>NUCLEOTIDE SEQUENCE [LARGE SCALE GENOMIC DNA]</scope>
    <source>
        <strain evidence="10 11">S3CR25-11</strain>
    </source>
</reference>
<dbReference type="InterPro" id="IPR013767">
    <property type="entry name" value="PAS_fold"/>
</dbReference>
<evidence type="ECO:0000313" key="10">
    <source>
        <dbReference type="EMBL" id="MDS0281050.1"/>
    </source>
</evidence>
<dbReference type="InterPro" id="IPR031803">
    <property type="entry name" value="BAT_GAF/HTH-assoc"/>
</dbReference>
<dbReference type="PANTHER" id="PTHR43304:SF1">
    <property type="entry name" value="PAC DOMAIN-CONTAINING PROTEIN"/>
    <property type="match status" value="1"/>
</dbReference>
<dbReference type="InterPro" id="IPR000014">
    <property type="entry name" value="PAS"/>
</dbReference>
<dbReference type="NCBIfam" id="TIGR00229">
    <property type="entry name" value="sensory_box"/>
    <property type="match status" value="3"/>
</dbReference>
<comment type="catalytic activity">
    <reaction evidence="1">
        <text>ATP + protein L-histidine = ADP + protein N-phospho-L-histidine.</text>
        <dbReference type="EC" id="2.7.13.3"/>
    </reaction>
</comment>
<dbReference type="PROSITE" id="PS50113">
    <property type="entry name" value="PAC"/>
    <property type="match status" value="2"/>
</dbReference>
<evidence type="ECO:0000256" key="4">
    <source>
        <dbReference type="ARBA" id="ARBA00022679"/>
    </source>
</evidence>